<name>A0A6J5VJD8_PRUAR</name>
<protein>
    <submittedName>
        <fullName evidence="1">Uncharacterized protein</fullName>
    </submittedName>
</protein>
<evidence type="ECO:0000313" key="2">
    <source>
        <dbReference type="Proteomes" id="UP000507222"/>
    </source>
</evidence>
<evidence type="ECO:0000313" key="1">
    <source>
        <dbReference type="EMBL" id="CAB4289076.1"/>
    </source>
</evidence>
<organism evidence="1 2">
    <name type="scientific">Prunus armeniaca</name>
    <name type="common">Apricot</name>
    <name type="synonym">Armeniaca vulgaris</name>
    <dbReference type="NCBI Taxonomy" id="36596"/>
    <lineage>
        <taxon>Eukaryota</taxon>
        <taxon>Viridiplantae</taxon>
        <taxon>Streptophyta</taxon>
        <taxon>Embryophyta</taxon>
        <taxon>Tracheophyta</taxon>
        <taxon>Spermatophyta</taxon>
        <taxon>Magnoliopsida</taxon>
        <taxon>eudicotyledons</taxon>
        <taxon>Gunneridae</taxon>
        <taxon>Pentapetalae</taxon>
        <taxon>rosids</taxon>
        <taxon>fabids</taxon>
        <taxon>Rosales</taxon>
        <taxon>Rosaceae</taxon>
        <taxon>Amygdaloideae</taxon>
        <taxon>Amygdaleae</taxon>
        <taxon>Prunus</taxon>
    </lineage>
</organism>
<sequence length="101" mass="11333">MLKIQETSSDLVIHSHVGLHQHLMSMLNKITDHLEKSPGAHGSMAYVPPGQSKTVTSPILHGEAYGLAPPDNKNVNLQRRAEAKEKQMWRLKCHQHKGRKP</sequence>
<reference evidence="1 2" key="1">
    <citation type="submission" date="2020-05" db="EMBL/GenBank/DDBJ databases">
        <authorList>
            <person name="Campoy J."/>
            <person name="Schneeberger K."/>
            <person name="Spophaly S."/>
        </authorList>
    </citation>
    <scope>NUCLEOTIDE SEQUENCE [LARGE SCALE GENOMIC DNA]</scope>
    <source>
        <strain evidence="1">PruArmRojPasFocal</strain>
    </source>
</reference>
<accession>A0A6J5VJD8</accession>
<dbReference type="AlphaFoldDB" id="A0A6J5VJD8"/>
<dbReference type="EMBL" id="CAEKDK010000008">
    <property type="protein sequence ID" value="CAB4289076.1"/>
    <property type="molecule type" value="Genomic_DNA"/>
</dbReference>
<proteinExistence type="predicted"/>
<dbReference type="Proteomes" id="UP000507222">
    <property type="component" value="Unassembled WGS sequence"/>
</dbReference>
<gene>
    <name evidence="1" type="ORF">CURHAP_LOCUS47451</name>
</gene>